<dbReference type="PANTHER" id="PTHR44051:SF21">
    <property type="entry name" value="GLUTATHIONE S-TRANSFERASE FAMILY PROTEIN"/>
    <property type="match status" value="1"/>
</dbReference>
<dbReference type="Gene3D" id="1.20.1050.10">
    <property type="match status" value="1"/>
</dbReference>
<dbReference type="EMBL" id="CP081297">
    <property type="protein sequence ID" value="QZD87792.1"/>
    <property type="molecule type" value="Genomic_DNA"/>
</dbReference>
<feature type="domain" description="GST C-terminal" evidence="2">
    <location>
        <begin position="87"/>
        <end position="211"/>
    </location>
</feature>
<dbReference type="SFLD" id="SFLDS00019">
    <property type="entry name" value="Glutathione_Transferase_(cytos"/>
    <property type="match status" value="1"/>
</dbReference>
<evidence type="ECO:0000313" key="4">
    <source>
        <dbReference type="Proteomes" id="UP000824280"/>
    </source>
</evidence>
<sequence>MATYTFFTNPMSRGQIARWALHEVGANYDTELVEWAAKSEAFLKANPLGKVPTLVHHHGDHIHVVTEAAAICHYLAEMHPDAGLLPEKHEKASYFRRLFFAAGPVEQAVVARSMGWGADDPQKQGMLGFGSYERAMDTFDTLLSDRDYVCGDRFTMADVYVGSQVDWGLQFDTIPRRAVFEDYAARLRERPAYKEAKAIDMKLITESQEAS</sequence>
<evidence type="ECO:0000259" key="1">
    <source>
        <dbReference type="PROSITE" id="PS50404"/>
    </source>
</evidence>
<organism evidence="3 4">
    <name type="scientific">Qipengyuania psychrotolerans</name>
    <dbReference type="NCBI Taxonomy" id="2867238"/>
    <lineage>
        <taxon>Bacteria</taxon>
        <taxon>Pseudomonadati</taxon>
        <taxon>Pseudomonadota</taxon>
        <taxon>Alphaproteobacteria</taxon>
        <taxon>Sphingomonadales</taxon>
        <taxon>Erythrobacteraceae</taxon>
        <taxon>Qipengyuania</taxon>
    </lineage>
</organism>
<dbReference type="InterPro" id="IPR036282">
    <property type="entry name" value="Glutathione-S-Trfase_C_sf"/>
</dbReference>
<accession>A0ABX8ZFN2</accession>
<dbReference type="PANTHER" id="PTHR44051">
    <property type="entry name" value="GLUTATHIONE S-TRANSFERASE-RELATED"/>
    <property type="match status" value="1"/>
</dbReference>
<dbReference type="SUPFAM" id="SSF52833">
    <property type="entry name" value="Thioredoxin-like"/>
    <property type="match status" value="1"/>
</dbReference>
<dbReference type="RefSeq" id="WP_221423327.1">
    <property type="nucleotide sequence ID" value="NZ_CP081297.1"/>
</dbReference>
<reference evidence="3 4" key="1">
    <citation type="submission" date="2021-08" db="EMBL/GenBank/DDBJ databases">
        <title>Comparative Genomics Analysis of the Genus Qipengyuania Reveals Extensive Genetic Diversity and Metabolic Versatility, Including the Description of Fifteen Novel Species.</title>
        <authorList>
            <person name="Liu Y."/>
        </authorList>
    </citation>
    <scope>NUCLEOTIDE SEQUENCE [LARGE SCALE GENOMIC DNA]</scope>
    <source>
        <strain evidence="3 4">1XM2-8</strain>
    </source>
</reference>
<gene>
    <name evidence="3" type="ORF">K3166_03585</name>
</gene>
<dbReference type="SUPFAM" id="SSF47616">
    <property type="entry name" value="GST C-terminal domain-like"/>
    <property type="match status" value="1"/>
</dbReference>
<dbReference type="InterPro" id="IPR040079">
    <property type="entry name" value="Glutathione_S-Trfase"/>
</dbReference>
<dbReference type="SFLD" id="SFLDG01150">
    <property type="entry name" value="Main.1:_Beta-like"/>
    <property type="match status" value="1"/>
</dbReference>
<keyword evidence="4" id="KW-1185">Reference proteome</keyword>
<dbReference type="InterPro" id="IPR010987">
    <property type="entry name" value="Glutathione-S-Trfase_C-like"/>
</dbReference>
<dbReference type="Pfam" id="PF13410">
    <property type="entry name" value="GST_C_2"/>
    <property type="match status" value="1"/>
</dbReference>
<dbReference type="CDD" id="cd03207">
    <property type="entry name" value="GST_C_8"/>
    <property type="match status" value="1"/>
</dbReference>
<dbReference type="InterPro" id="IPR004045">
    <property type="entry name" value="Glutathione_S-Trfase_N"/>
</dbReference>
<feature type="domain" description="GST N-terminal" evidence="1">
    <location>
        <begin position="1"/>
        <end position="83"/>
    </location>
</feature>
<dbReference type="CDD" id="cd03046">
    <property type="entry name" value="GST_N_GTT1_like"/>
    <property type="match status" value="1"/>
</dbReference>
<protein>
    <submittedName>
        <fullName evidence="3">Glutathione S-transferase family protein</fullName>
    </submittedName>
</protein>
<dbReference type="InterPro" id="IPR036249">
    <property type="entry name" value="Thioredoxin-like_sf"/>
</dbReference>
<name>A0ABX8ZFN2_9SPHN</name>
<dbReference type="PROSITE" id="PS50405">
    <property type="entry name" value="GST_CTER"/>
    <property type="match status" value="1"/>
</dbReference>
<proteinExistence type="predicted"/>
<evidence type="ECO:0000259" key="2">
    <source>
        <dbReference type="PROSITE" id="PS50405"/>
    </source>
</evidence>
<dbReference type="Proteomes" id="UP000824280">
    <property type="component" value="Chromosome"/>
</dbReference>
<evidence type="ECO:0000313" key="3">
    <source>
        <dbReference type="EMBL" id="QZD87792.1"/>
    </source>
</evidence>
<dbReference type="SFLD" id="SFLDG00358">
    <property type="entry name" value="Main_(cytGST)"/>
    <property type="match status" value="1"/>
</dbReference>
<dbReference type="PROSITE" id="PS50404">
    <property type="entry name" value="GST_NTER"/>
    <property type="match status" value="1"/>
</dbReference>
<dbReference type="Pfam" id="PF13409">
    <property type="entry name" value="GST_N_2"/>
    <property type="match status" value="1"/>
</dbReference>
<dbReference type="Gene3D" id="3.40.30.10">
    <property type="entry name" value="Glutaredoxin"/>
    <property type="match status" value="1"/>
</dbReference>